<evidence type="ECO:0000256" key="1">
    <source>
        <dbReference type="ARBA" id="ARBA00022801"/>
    </source>
</evidence>
<dbReference type="Pfam" id="PF00857">
    <property type="entry name" value="Isochorismatase"/>
    <property type="match status" value="1"/>
</dbReference>
<organism evidence="3 4">
    <name type="scientific">Neorhizobium galegae bv. orientalis str. HAMBI 540</name>
    <dbReference type="NCBI Taxonomy" id="1028800"/>
    <lineage>
        <taxon>Bacteria</taxon>
        <taxon>Pseudomonadati</taxon>
        <taxon>Pseudomonadota</taxon>
        <taxon>Alphaproteobacteria</taxon>
        <taxon>Hyphomicrobiales</taxon>
        <taxon>Rhizobiaceae</taxon>
        <taxon>Rhizobium/Agrobacterium group</taxon>
        <taxon>Neorhizobium</taxon>
    </lineage>
</organism>
<dbReference type="AlphaFoldDB" id="A0A068SKX6"/>
<dbReference type="Gene3D" id="3.40.50.850">
    <property type="entry name" value="Isochorismatase-like"/>
    <property type="match status" value="1"/>
</dbReference>
<dbReference type="InterPro" id="IPR050272">
    <property type="entry name" value="Isochorismatase-like_hydrls"/>
</dbReference>
<dbReference type="GO" id="GO:0016787">
    <property type="term" value="F:hydrolase activity"/>
    <property type="evidence" value="ECO:0007669"/>
    <property type="project" value="UniProtKB-KW"/>
</dbReference>
<dbReference type="PANTHER" id="PTHR43540">
    <property type="entry name" value="PEROXYUREIDOACRYLATE/UREIDOACRYLATE AMIDOHYDROLASE-RELATED"/>
    <property type="match status" value="1"/>
</dbReference>
<dbReference type="eggNOG" id="COG1335">
    <property type="taxonomic scope" value="Bacteria"/>
</dbReference>
<proteinExistence type="predicted"/>
<keyword evidence="1" id="KW-0378">Hydrolase</keyword>
<dbReference type="InterPro" id="IPR036380">
    <property type="entry name" value="Isochorismatase-like_sf"/>
</dbReference>
<reference evidence="4" key="1">
    <citation type="journal article" date="2014" name="BMC Genomics">
        <title>Genome sequencing of two Neorhizobium galegae strains reveals a noeT gene responsible for the unusual acetylation of the nodulation factors.</title>
        <authorList>
            <person name="Osterman J."/>
            <person name="Marsh J."/>
            <person name="Laine P.K."/>
            <person name="Zeng Z."/>
            <person name="Alatalo E."/>
            <person name="Sullivan J.T."/>
            <person name="Young J.P."/>
            <person name="Thomas-Oates J."/>
            <person name="Paulin L."/>
            <person name="Lindstrom K."/>
        </authorList>
    </citation>
    <scope>NUCLEOTIDE SEQUENCE [LARGE SCALE GENOMIC DNA]</scope>
    <source>
        <strain evidence="4">HAMBI 540</strain>
    </source>
</reference>
<evidence type="ECO:0000313" key="4">
    <source>
        <dbReference type="Proteomes" id="UP000028181"/>
    </source>
</evidence>
<dbReference type="KEGG" id="ngg:RG540_CH01360"/>
<accession>A0A068SKX6</accession>
<dbReference type="CDD" id="cd00431">
    <property type="entry name" value="cysteine_hydrolases"/>
    <property type="match status" value="1"/>
</dbReference>
<dbReference type="RefSeq" id="WP_038583587.1">
    <property type="nucleotide sequence ID" value="NZ_HG938353.1"/>
</dbReference>
<dbReference type="OrthoDB" id="9811489at2"/>
<sequence length="191" mass="21829">MVGNWIHLCIDMQRMFAEDTPWHVPWMREVSPQIQELSGRHPENTIFTRFVTPTRPETTEGMWRVYYEKWRMMTREHLDPGLVDLIPSLKLLVPPAGIFDKMTYSPWVSGELHRMLLKKRIETVVLTGGETDVCVLATALGAIDLGYGVVVLKDAVCSGADDTHDASLELLGDRFSVQLRLTTTEEFLREL</sequence>
<dbReference type="GeneID" id="24256370"/>
<keyword evidence="4" id="KW-1185">Reference proteome</keyword>
<evidence type="ECO:0000259" key="2">
    <source>
        <dbReference type="Pfam" id="PF00857"/>
    </source>
</evidence>
<dbReference type="HOGENOM" id="CLU_091983_0_0_5"/>
<gene>
    <name evidence="3" type="ORF">RG540_CH01360</name>
</gene>
<dbReference type="PATRIC" id="fig|1028800.3.peg.138"/>
<dbReference type="EMBL" id="HG938353">
    <property type="protein sequence ID" value="CDN46331.1"/>
    <property type="molecule type" value="Genomic_DNA"/>
</dbReference>
<name>A0A068SKX6_NEOGA</name>
<dbReference type="Proteomes" id="UP000028181">
    <property type="component" value="Chromosome I"/>
</dbReference>
<evidence type="ECO:0000313" key="3">
    <source>
        <dbReference type="EMBL" id="CDN46331.1"/>
    </source>
</evidence>
<feature type="domain" description="Isochorismatase-like" evidence="2">
    <location>
        <begin position="7"/>
        <end position="178"/>
    </location>
</feature>
<dbReference type="PANTHER" id="PTHR43540:SF6">
    <property type="entry name" value="ISOCHORISMATASE-LIKE DOMAIN-CONTAINING PROTEIN"/>
    <property type="match status" value="1"/>
</dbReference>
<dbReference type="InterPro" id="IPR000868">
    <property type="entry name" value="Isochorismatase-like_dom"/>
</dbReference>
<protein>
    <submittedName>
        <fullName evidence="3">Isochorismatase family protein</fullName>
    </submittedName>
</protein>
<dbReference type="SUPFAM" id="SSF52499">
    <property type="entry name" value="Isochorismatase-like hydrolases"/>
    <property type="match status" value="1"/>
</dbReference>